<dbReference type="Gene3D" id="3.40.50.720">
    <property type="entry name" value="NAD(P)-binding Rossmann-like Domain"/>
    <property type="match status" value="1"/>
</dbReference>
<keyword evidence="2" id="KW-1185">Reference proteome</keyword>
<accession>A0ABX1TN79</accession>
<gene>
    <name evidence="1" type="ORF">E4P82_10535</name>
</gene>
<evidence type="ECO:0000313" key="2">
    <source>
        <dbReference type="Proteomes" id="UP000760480"/>
    </source>
</evidence>
<proteinExistence type="predicted"/>
<comment type="caution">
    <text evidence="1">The sequence shown here is derived from an EMBL/GenBank/DDBJ whole genome shotgun (WGS) entry which is preliminary data.</text>
</comment>
<dbReference type="EMBL" id="SPMZ01000028">
    <property type="protein sequence ID" value="NMQ19593.1"/>
    <property type="molecule type" value="Genomic_DNA"/>
</dbReference>
<dbReference type="Proteomes" id="UP000760480">
    <property type="component" value="Unassembled WGS sequence"/>
</dbReference>
<organism evidence="1 2">
    <name type="scientific">Candidatus Competibacter phosphatis</name>
    <dbReference type="NCBI Taxonomy" id="221280"/>
    <lineage>
        <taxon>Bacteria</taxon>
        <taxon>Pseudomonadati</taxon>
        <taxon>Pseudomonadota</taxon>
        <taxon>Gammaproteobacteria</taxon>
        <taxon>Candidatus Competibacteraceae</taxon>
        <taxon>Candidatus Competibacter</taxon>
    </lineage>
</organism>
<evidence type="ECO:0000313" key="1">
    <source>
        <dbReference type="EMBL" id="NMQ19593.1"/>
    </source>
</evidence>
<name>A0ABX1TN79_9GAMM</name>
<reference evidence="1 2" key="1">
    <citation type="submission" date="2019-03" db="EMBL/GenBank/DDBJ databases">
        <title>Metabolic reconstructions from genomes of highly enriched 'Candidatus Accumulibacter' and 'Candidatus Competibacter' bioreactor populations.</title>
        <authorList>
            <person name="Annavajhala M.K."/>
            <person name="Welles L."/>
            <person name="Abbas B."/>
            <person name="Sorokin D."/>
            <person name="Park H."/>
            <person name="Van Loosdrecht M."/>
            <person name="Chandran K."/>
        </authorList>
    </citation>
    <scope>NUCLEOTIDE SEQUENCE [LARGE SCALE GENOMIC DNA]</scope>
    <source>
        <strain evidence="1 2">SBR_G</strain>
    </source>
</reference>
<protein>
    <submittedName>
        <fullName evidence="1">Uncharacterized protein</fullName>
    </submittedName>
</protein>
<sequence length="98" mass="10867">MAVYKQLIAKHFRKTIVLGAEIMGVAIVAHLTNTDVPVPLFDPPTQEGETNGFVRQALDRLKPLARDLFRVVRSDGLSDGLIRNLIGCRSPIYPHSMV</sequence>
<dbReference type="RefSeq" id="WP_169248845.1">
    <property type="nucleotide sequence ID" value="NZ_SPMZ01000028.1"/>
</dbReference>